<comment type="caution">
    <text evidence="11">The sequence shown here is derived from an EMBL/GenBank/DDBJ whole genome shotgun (WGS) entry which is preliminary data.</text>
</comment>
<proteinExistence type="inferred from homology"/>
<keyword evidence="7 10" id="KW-0175">Coiled coil</keyword>
<evidence type="ECO:0000313" key="12">
    <source>
        <dbReference type="Proteomes" id="UP001157418"/>
    </source>
</evidence>
<keyword evidence="6" id="KW-1133">Transmembrane helix</keyword>
<evidence type="ECO:0000256" key="1">
    <source>
        <dbReference type="ARBA" id="ARBA00004162"/>
    </source>
</evidence>
<comment type="similarity">
    <text evidence="9">Belongs to the plant Proton pump-interactor protein family.</text>
</comment>
<dbReference type="PANTHER" id="PTHR32219:SF24">
    <property type="entry name" value="PROTON PUMP-INTERACTOR"/>
    <property type="match status" value="1"/>
</dbReference>
<keyword evidence="4" id="KW-0812">Transmembrane</keyword>
<dbReference type="EMBL" id="CAKMRJ010000408">
    <property type="protein sequence ID" value="CAH1419583.1"/>
    <property type="molecule type" value="Genomic_DNA"/>
</dbReference>
<organism evidence="11 12">
    <name type="scientific">Lactuca virosa</name>
    <dbReference type="NCBI Taxonomy" id="75947"/>
    <lineage>
        <taxon>Eukaryota</taxon>
        <taxon>Viridiplantae</taxon>
        <taxon>Streptophyta</taxon>
        <taxon>Embryophyta</taxon>
        <taxon>Tracheophyta</taxon>
        <taxon>Spermatophyta</taxon>
        <taxon>Magnoliopsida</taxon>
        <taxon>eudicotyledons</taxon>
        <taxon>Gunneridae</taxon>
        <taxon>Pentapetalae</taxon>
        <taxon>asterids</taxon>
        <taxon>campanulids</taxon>
        <taxon>Asterales</taxon>
        <taxon>Asteraceae</taxon>
        <taxon>Cichorioideae</taxon>
        <taxon>Cichorieae</taxon>
        <taxon>Lactucinae</taxon>
        <taxon>Lactuca</taxon>
    </lineage>
</organism>
<evidence type="ECO:0000256" key="6">
    <source>
        <dbReference type="ARBA" id="ARBA00022989"/>
    </source>
</evidence>
<evidence type="ECO:0000256" key="9">
    <source>
        <dbReference type="ARBA" id="ARBA00038080"/>
    </source>
</evidence>
<dbReference type="Proteomes" id="UP001157418">
    <property type="component" value="Unassembled WGS sequence"/>
</dbReference>
<dbReference type="InterPro" id="IPR055282">
    <property type="entry name" value="PPI1-4"/>
</dbReference>
<evidence type="ECO:0000256" key="10">
    <source>
        <dbReference type="SAM" id="Coils"/>
    </source>
</evidence>
<evidence type="ECO:0000256" key="4">
    <source>
        <dbReference type="ARBA" id="ARBA00022692"/>
    </source>
</evidence>
<sequence>MKCHNTNIIFMIMCSFFMKENLSQVARKHWMMLSQMEDPKEYGLIVKSDSIEKVTEMTSHKKTNELQFYLVKSCPSPEEVKKEEAHKLYQQMSVSMYHILQEIDLRKKDEHQMNYELMWIYMELEWKSSSLMCLERATVDDVKPDLPMRPIPRTAGFLHLTENDPQSPVHIGTDRKRCHKRVKKERIDMEYLKQVQEELLSSMKSGNRPTHGTQELNDVMESLVHRIQHGNNNRGEEKKFFHEIRNLKETIETYTAPTEPDPRNNWRRYDVGGSRRRLYEEQMRQHRIKIYLNQIDEIKRDQKERTTKATRLKAELELVRKSIRSMDRELEKLNSKRIKAYKCAYKYGEKEEVLSAAPFHFFMFFMQ</sequence>
<dbReference type="AlphaFoldDB" id="A0AAU9M4P2"/>
<gene>
    <name evidence="11" type="ORF">LVIROSA_LOCUS7102</name>
</gene>
<dbReference type="GO" id="GO:0005789">
    <property type="term" value="C:endoplasmic reticulum membrane"/>
    <property type="evidence" value="ECO:0007669"/>
    <property type="project" value="UniProtKB-SubCell"/>
</dbReference>
<evidence type="ECO:0000256" key="8">
    <source>
        <dbReference type="ARBA" id="ARBA00023136"/>
    </source>
</evidence>
<evidence type="ECO:0000256" key="2">
    <source>
        <dbReference type="ARBA" id="ARBA00004389"/>
    </source>
</evidence>
<dbReference type="GO" id="GO:0005886">
    <property type="term" value="C:plasma membrane"/>
    <property type="evidence" value="ECO:0007669"/>
    <property type="project" value="UniProtKB-SubCell"/>
</dbReference>
<dbReference type="PANTHER" id="PTHR32219">
    <property type="entry name" value="RNA-BINDING PROTEIN YLMH-RELATED"/>
    <property type="match status" value="1"/>
</dbReference>
<reference evidence="11 12" key="1">
    <citation type="submission" date="2022-01" db="EMBL/GenBank/DDBJ databases">
        <authorList>
            <person name="Xiong W."/>
            <person name="Schranz E."/>
        </authorList>
    </citation>
    <scope>NUCLEOTIDE SEQUENCE [LARGE SCALE GENOMIC DNA]</scope>
</reference>
<accession>A0AAU9M4P2</accession>
<name>A0AAU9M4P2_9ASTR</name>
<evidence type="ECO:0000256" key="3">
    <source>
        <dbReference type="ARBA" id="ARBA00022475"/>
    </source>
</evidence>
<keyword evidence="8" id="KW-0472">Membrane</keyword>
<evidence type="ECO:0000256" key="7">
    <source>
        <dbReference type="ARBA" id="ARBA00023054"/>
    </source>
</evidence>
<keyword evidence="3" id="KW-1003">Cell membrane</keyword>
<evidence type="ECO:0000313" key="11">
    <source>
        <dbReference type="EMBL" id="CAH1419583.1"/>
    </source>
</evidence>
<comment type="subcellular location">
    <subcellularLocation>
        <location evidence="1">Cell membrane</location>
        <topology evidence="1">Single-pass membrane protein</topology>
    </subcellularLocation>
    <subcellularLocation>
        <location evidence="2">Endoplasmic reticulum membrane</location>
        <topology evidence="2">Single-pass membrane protein</topology>
    </subcellularLocation>
</comment>
<evidence type="ECO:0000256" key="5">
    <source>
        <dbReference type="ARBA" id="ARBA00022824"/>
    </source>
</evidence>
<feature type="coiled-coil region" evidence="10">
    <location>
        <begin position="309"/>
        <end position="336"/>
    </location>
</feature>
<protein>
    <submittedName>
        <fullName evidence="11">Uncharacterized protein</fullName>
    </submittedName>
</protein>
<keyword evidence="12" id="KW-1185">Reference proteome</keyword>
<keyword evidence="5" id="KW-0256">Endoplasmic reticulum</keyword>